<proteinExistence type="predicted"/>
<feature type="domain" description="HTH cro/C1-type" evidence="1">
    <location>
        <begin position="11"/>
        <end position="61"/>
    </location>
</feature>
<evidence type="ECO:0000313" key="3">
    <source>
        <dbReference type="Proteomes" id="UP000475582"/>
    </source>
</evidence>
<reference evidence="2 3" key="1">
    <citation type="submission" date="2019-11" db="EMBL/GenBank/DDBJ databases">
        <title>Type strains purchased from KCTC, JCM and DSMZ.</title>
        <authorList>
            <person name="Lu H."/>
        </authorList>
    </citation>
    <scope>NUCLEOTIDE SEQUENCE [LARGE SCALE GENOMIC DNA]</scope>
    <source>
        <strain evidence="2 3">KCTC 22382</strain>
    </source>
</reference>
<dbReference type="SUPFAM" id="SSF47413">
    <property type="entry name" value="lambda repressor-like DNA-binding domains"/>
    <property type="match status" value="1"/>
</dbReference>
<dbReference type="AlphaFoldDB" id="A0A6L6PJ23"/>
<evidence type="ECO:0000313" key="2">
    <source>
        <dbReference type="EMBL" id="MTV39024.1"/>
    </source>
</evidence>
<accession>A0A6L6PJ23</accession>
<dbReference type="Pfam" id="PF01381">
    <property type="entry name" value="HTH_3"/>
    <property type="match status" value="1"/>
</dbReference>
<dbReference type="InterPro" id="IPR010982">
    <property type="entry name" value="Lambda_DNA-bd_dom_sf"/>
</dbReference>
<protein>
    <submittedName>
        <fullName evidence="2">Transcriptional regulator</fullName>
    </submittedName>
</protein>
<keyword evidence="3" id="KW-1185">Reference proteome</keyword>
<dbReference type="Proteomes" id="UP000475582">
    <property type="component" value="Unassembled WGS sequence"/>
</dbReference>
<dbReference type="EMBL" id="WNKY01000016">
    <property type="protein sequence ID" value="MTV39024.1"/>
    <property type="molecule type" value="Genomic_DNA"/>
</dbReference>
<organism evidence="2 3">
    <name type="scientific">Duganella radicis</name>
    <dbReference type="NCBI Taxonomy" id="551988"/>
    <lineage>
        <taxon>Bacteria</taxon>
        <taxon>Pseudomonadati</taxon>
        <taxon>Pseudomonadota</taxon>
        <taxon>Betaproteobacteria</taxon>
        <taxon>Burkholderiales</taxon>
        <taxon>Oxalobacteraceae</taxon>
        <taxon>Telluria group</taxon>
        <taxon>Duganella</taxon>
    </lineage>
</organism>
<dbReference type="InterPro" id="IPR001387">
    <property type="entry name" value="Cro/C1-type_HTH"/>
</dbReference>
<sequence>MKDLRPLIPTQVRKQQNMTQEDVMGLAGFGNRFIIDLERGKETVQMQKVIEVLQLLGLELQVRKI</sequence>
<dbReference type="Gene3D" id="1.10.260.40">
    <property type="entry name" value="lambda repressor-like DNA-binding domains"/>
    <property type="match status" value="1"/>
</dbReference>
<evidence type="ECO:0000259" key="1">
    <source>
        <dbReference type="Pfam" id="PF01381"/>
    </source>
</evidence>
<dbReference type="GO" id="GO:0003677">
    <property type="term" value="F:DNA binding"/>
    <property type="evidence" value="ECO:0007669"/>
    <property type="project" value="InterPro"/>
</dbReference>
<name>A0A6L6PJ23_9BURK</name>
<gene>
    <name evidence="2" type="ORF">GM676_15720</name>
</gene>
<comment type="caution">
    <text evidence="2">The sequence shown here is derived from an EMBL/GenBank/DDBJ whole genome shotgun (WGS) entry which is preliminary data.</text>
</comment>
<dbReference type="CDD" id="cd00093">
    <property type="entry name" value="HTH_XRE"/>
    <property type="match status" value="1"/>
</dbReference>